<evidence type="ECO:0000256" key="2">
    <source>
        <dbReference type="ARBA" id="ARBA00023125"/>
    </source>
</evidence>
<comment type="caution">
    <text evidence="5">The sequence shown here is derived from an EMBL/GenBank/DDBJ whole genome shotgun (WGS) entry which is preliminary data.</text>
</comment>
<dbReference type="EMBL" id="LNIZ01000003">
    <property type="protein sequence ID" value="KTF04382.1"/>
    <property type="molecule type" value="Genomic_DNA"/>
</dbReference>
<keyword evidence="3" id="KW-0804">Transcription</keyword>
<dbReference type="RefSeq" id="WP_062613467.1">
    <property type="nucleotide sequence ID" value="NZ_LNIZ01000003.1"/>
</dbReference>
<keyword evidence="6" id="KW-1185">Reference proteome</keyword>
<dbReference type="PANTHER" id="PTHR30146">
    <property type="entry name" value="LACI-RELATED TRANSCRIPTIONAL REPRESSOR"/>
    <property type="match status" value="1"/>
</dbReference>
<accession>A0A0W1KLB5</accession>
<dbReference type="PRINTS" id="PR00036">
    <property type="entry name" value="HTHLACI"/>
</dbReference>
<dbReference type="PROSITE" id="PS00356">
    <property type="entry name" value="HTH_LACI_1"/>
    <property type="match status" value="1"/>
</dbReference>
<dbReference type="AlphaFoldDB" id="A0A0W1KLB5"/>
<dbReference type="Gene3D" id="3.40.50.2300">
    <property type="match status" value="2"/>
</dbReference>
<dbReference type="InterPro" id="IPR046335">
    <property type="entry name" value="LacI/GalR-like_sensor"/>
</dbReference>
<evidence type="ECO:0000313" key="6">
    <source>
        <dbReference type="Proteomes" id="UP000054404"/>
    </source>
</evidence>
<dbReference type="Pfam" id="PF00356">
    <property type="entry name" value="LacI"/>
    <property type="match status" value="1"/>
</dbReference>
<dbReference type="SUPFAM" id="SSF53822">
    <property type="entry name" value="Periplasmic binding protein-like I"/>
    <property type="match status" value="1"/>
</dbReference>
<evidence type="ECO:0000259" key="4">
    <source>
        <dbReference type="PROSITE" id="PS50932"/>
    </source>
</evidence>
<dbReference type="GO" id="GO:0000976">
    <property type="term" value="F:transcription cis-regulatory region binding"/>
    <property type="evidence" value="ECO:0007669"/>
    <property type="project" value="TreeGrafter"/>
</dbReference>
<dbReference type="InterPro" id="IPR010982">
    <property type="entry name" value="Lambda_DNA-bd_dom_sf"/>
</dbReference>
<evidence type="ECO:0000256" key="3">
    <source>
        <dbReference type="ARBA" id="ARBA00023163"/>
    </source>
</evidence>
<dbReference type="Pfam" id="PF13377">
    <property type="entry name" value="Peripla_BP_3"/>
    <property type="match status" value="1"/>
</dbReference>
<dbReference type="Gene3D" id="1.10.260.40">
    <property type="entry name" value="lambda repressor-like DNA-binding domains"/>
    <property type="match status" value="1"/>
</dbReference>
<reference evidence="5 6" key="1">
    <citation type="submission" date="2015-11" db="EMBL/GenBank/DDBJ databases">
        <title>Draft Genome Sequence of the Type Strain Trueperella bernardiae LCDC 89-0504T, Isolated from Blood Culture.</title>
        <authorList>
            <person name="Bernier A.-M."/>
            <person name="Bernard K."/>
        </authorList>
    </citation>
    <scope>NUCLEOTIDE SEQUENCE [LARGE SCALE GENOMIC DNA]</scope>
    <source>
        <strain evidence="5 6">LCDC 89-0504</strain>
    </source>
</reference>
<dbReference type="PROSITE" id="PS50932">
    <property type="entry name" value="HTH_LACI_2"/>
    <property type="match status" value="1"/>
</dbReference>
<dbReference type="InterPro" id="IPR028082">
    <property type="entry name" value="Peripla_BP_I"/>
</dbReference>
<sequence>MARKIRLSDIAAQAGVSTATVSRVLNGKDSVAPETRQAVIAALDLLGYERPEVLRERSGGQIGIIVPELTNPVFPLFTQQIANAMTVQGFTPLLGTQMAGGATEDAYVEAMISQRVAGFAFISGLHADSTANTARYERISELGIPFITINGANPALANPDFSADDASAVRQSIRHLVTLGHTKIGLASGPIRFFPSRDKTEAYLDTMRELLPYEKPRVIHTLYTVSGGQFAASQLIGAGCTAIICGSDLMALGVVRRCRSMGLQVPQDVSVIGYDDTPFTSFTDPPLTTLRQPVKTMTEAAVSTLLAMIGGAPADVGKMKFEAELIVRESTSRHHDSARH</sequence>
<keyword evidence="1" id="KW-0805">Transcription regulation</keyword>
<dbReference type="CDD" id="cd01392">
    <property type="entry name" value="HTH_LacI"/>
    <property type="match status" value="1"/>
</dbReference>
<name>A0A0W1KLB5_9ACTO</name>
<dbReference type="GO" id="GO:0003700">
    <property type="term" value="F:DNA-binding transcription factor activity"/>
    <property type="evidence" value="ECO:0007669"/>
    <property type="project" value="TreeGrafter"/>
</dbReference>
<keyword evidence="2" id="KW-0238">DNA-binding</keyword>
<gene>
    <name evidence="5" type="primary">cytR</name>
    <name evidence="5" type="ORF">AQZ59_00904</name>
</gene>
<proteinExistence type="predicted"/>
<dbReference type="SMART" id="SM00354">
    <property type="entry name" value="HTH_LACI"/>
    <property type="match status" value="1"/>
</dbReference>
<organism evidence="5 6">
    <name type="scientific">Trueperella bernardiae</name>
    <dbReference type="NCBI Taxonomy" id="59561"/>
    <lineage>
        <taxon>Bacteria</taxon>
        <taxon>Bacillati</taxon>
        <taxon>Actinomycetota</taxon>
        <taxon>Actinomycetes</taxon>
        <taxon>Actinomycetales</taxon>
        <taxon>Actinomycetaceae</taxon>
        <taxon>Trueperella</taxon>
    </lineage>
</organism>
<dbReference type="OrthoDB" id="3324394at2"/>
<dbReference type="InterPro" id="IPR000843">
    <property type="entry name" value="HTH_LacI"/>
</dbReference>
<evidence type="ECO:0000313" key="5">
    <source>
        <dbReference type="EMBL" id="KTF04382.1"/>
    </source>
</evidence>
<feature type="domain" description="HTH lacI-type" evidence="4">
    <location>
        <begin position="5"/>
        <end position="59"/>
    </location>
</feature>
<dbReference type="PATRIC" id="fig|59561.3.peg.896"/>
<dbReference type="PANTHER" id="PTHR30146:SF153">
    <property type="entry name" value="LACTOSE OPERON REPRESSOR"/>
    <property type="match status" value="1"/>
</dbReference>
<dbReference type="Proteomes" id="UP000054404">
    <property type="component" value="Unassembled WGS sequence"/>
</dbReference>
<dbReference type="STRING" id="59561.AQZ59_00904"/>
<dbReference type="CDD" id="cd06292">
    <property type="entry name" value="PBP1_AglR_RafR-like"/>
    <property type="match status" value="1"/>
</dbReference>
<dbReference type="SUPFAM" id="SSF47413">
    <property type="entry name" value="lambda repressor-like DNA-binding domains"/>
    <property type="match status" value="1"/>
</dbReference>
<protein>
    <submittedName>
        <fullName evidence="5">HTH-type transcriptional repressor CytR</fullName>
    </submittedName>
</protein>
<evidence type="ECO:0000256" key="1">
    <source>
        <dbReference type="ARBA" id="ARBA00023015"/>
    </source>
</evidence>